<dbReference type="Proteomes" id="UP001221302">
    <property type="component" value="Unassembled WGS sequence"/>
</dbReference>
<evidence type="ECO:0000313" key="1">
    <source>
        <dbReference type="EMBL" id="MDF1610722.1"/>
    </source>
</evidence>
<keyword evidence="2" id="KW-1185">Reference proteome</keyword>
<name>A0AAE3NXU9_9BACT</name>
<dbReference type="RefSeq" id="WP_321534487.1">
    <property type="nucleotide sequence ID" value="NZ_JARGDL010000001.1"/>
</dbReference>
<organism evidence="1 2">
    <name type="scientific">Stygiobacter electus</name>
    <dbReference type="NCBI Taxonomy" id="3032292"/>
    <lineage>
        <taxon>Bacteria</taxon>
        <taxon>Pseudomonadati</taxon>
        <taxon>Ignavibacteriota</taxon>
        <taxon>Ignavibacteria</taxon>
        <taxon>Ignavibacteriales</taxon>
        <taxon>Melioribacteraceae</taxon>
        <taxon>Stygiobacter</taxon>
    </lineage>
</organism>
<gene>
    <name evidence="1" type="ORF">P0M35_01045</name>
</gene>
<reference evidence="1" key="1">
    <citation type="submission" date="2023-03" db="EMBL/GenBank/DDBJ databases">
        <title>Stygiobacter electus gen. nov., sp. nov., facultatively anaerobic thermotolerant bacterium of the class Ignavibacteria from a well of Yessentuki mineral water deposit.</title>
        <authorList>
            <person name="Podosokorskaya O.A."/>
            <person name="Elcheninov A.G."/>
            <person name="Petrova N.F."/>
            <person name="Zavarzina D.G."/>
            <person name="Kublanov I.V."/>
            <person name="Merkel A.Y."/>
        </authorList>
    </citation>
    <scope>NUCLEOTIDE SEQUENCE</scope>
    <source>
        <strain evidence="1">09-Me</strain>
    </source>
</reference>
<dbReference type="AlphaFoldDB" id="A0AAE3NXU9"/>
<comment type="caution">
    <text evidence="1">The sequence shown here is derived from an EMBL/GenBank/DDBJ whole genome shotgun (WGS) entry which is preliminary data.</text>
</comment>
<accession>A0AAE3NXU9</accession>
<protein>
    <submittedName>
        <fullName evidence="1">Uncharacterized protein</fullName>
    </submittedName>
</protein>
<evidence type="ECO:0000313" key="2">
    <source>
        <dbReference type="Proteomes" id="UP001221302"/>
    </source>
</evidence>
<sequence>MKKLIVVIIFLIINNIVLSQNFNTSFIFESVGNLTRIENRNIKTNYNSNNGYETEINITRKNLLIGGLGAFYSAKWDINNKTQIEIRPGFILSSDVFRVIQSGIFLRYFFISDLFASTGIITELHVGGSGHDDPVQFPIFLSLQLGKSISKNISFLMSLNKTTNSFYYKKTQSLNSPIETYFYSILQIKAGVEFNL</sequence>
<proteinExistence type="predicted"/>
<dbReference type="EMBL" id="JARGDL010000001">
    <property type="protein sequence ID" value="MDF1610722.1"/>
    <property type="molecule type" value="Genomic_DNA"/>
</dbReference>